<sequence length="128" mass="14021">MNSLSIRNYLTECIATVGLSLHDIDGPSGSPERLVRLVLDGNAKMPLDKVPAVAAMLNCDDRALFRVSLAQFYSADTVALLERMLGPQERSAGEDAWVSFVRSVAPDDVQPPDSFARNMLRSLLNRTT</sequence>
<keyword evidence="2" id="KW-1185">Reference proteome</keyword>
<name>A0ABY2R0L0_9HYPH</name>
<comment type="caution">
    <text evidence="1">The sequence shown here is derived from an EMBL/GenBank/DDBJ whole genome shotgun (WGS) entry which is preliminary data.</text>
</comment>
<protein>
    <submittedName>
        <fullName evidence="1">Uncharacterized protein</fullName>
    </submittedName>
</protein>
<accession>A0ABY2R0L0</accession>
<dbReference type="RefSeq" id="WP_136556338.1">
    <property type="nucleotide sequence ID" value="NZ_STGT01000001.1"/>
</dbReference>
<evidence type="ECO:0000313" key="1">
    <source>
        <dbReference type="EMBL" id="THV16714.1"/>
    </source>
</evidence>
<proteinExistence type="predicted"/>
<reference evidence="1 2" key="1">
    <citation type="submission" date="2019-04" db="EMBL/GenBank/DDBJ databases">
        <title>Genome sequence of strain 7209-2.</title>
        <authorList>
            <person name="Gao J."/>
            <person name="Sun J."/>
        </authorList>
    </citation>
    <scope>NUCLEOTIDE SEQUENCE [LARGE SCALE GENOMIC DNA]</scope>
    <source>
        <strain evidence="1 2">7209-2</strain>
    </source>
</reference>
<gene>
    <name evidence="1" type="ORF">E9677_01540</name>
</gene>
<dbReference type="EMBL" id="STGT01000001">
    <property type="protein sequence ID" value="THV16714.1"/>
    <property type="molecule type" value="Genomic_DNA"/>
</dbReference>
<dbReference type="Proteomes" id="UP000309667">
    <property type="component" value="Unassembled WGS sequence"/>
</dbReference>
<evidence type="ECO:0000313" key="2">
    <source>
        <dbReference type="Proteomes" id="UP000309667"/>
    </source>
</evidence>
<organism evidence="1 2">
    <name type="scientific">Rhizobium rhizophilum</name>
    <dbReference type="NCBI Taxonomy" id="1850373"/>
    <lineage>
        <taxon>Bacteria</taxon>
        <taxon>Pseudomonadati</taxon>
        <taxon>Pseudomonadota</taxon>
        <taxon>Alphaproteobacteria</taxon>
        <taxon>Hyphomicrobiales</taxon>
        <taxon>Rhizobiaceae</taxon>
        <taxon>Rhizobium/Agrobacterium group</taxon>
        <taxon>Rhizobium</taxon>
    </lineage>
</organism>